<evidence type="ECO:0000259" key="4">
    <source>
        <dbReference type="PROSITE" id="PS51063"/>
    </source>
</evidence>
<dbReference type="AlphaFoldDB" id="A0A846HBE8"/>
<dbReference type="SMART" id="SM00419">
    <property type="entry name" value="HTH_CRP"/>
    <property type="match status" value="1"/>
</dbReference>
<dbReference type="SUPFAM" id="SSF46785">
    <property type="entry name" value="Winged helix' DNA-binding domain"/>
    <property type="match status" value="1"/>
</dbReference>
<dbReference type="CDD" id="cd00038">
    <property type="entry name" value="CAP_ED"/>
    <property type="match status" value="1"/>
</dbReference>
<evidence type="ECO:0000313" key="6">
    <source>
        <dbReference type="Proteomes" id="UP000031549"/>
    </source>
</evidence>
<evidence type="ECO:0000256" key="1">
    <source>
        <dbReference type="ARBA" id="ARBA00023015"/>
    </source>
</evidence>
<dbReference type="GO" id="GO:0003700">
    <property type="term" value="F:DNA-binding transcription factor activity"/>
    <property type="evidence" value="ECO:0007669"/>
    <property type="project" value="TreeGrafter"/>
</dbReference>
<dbReference type="Gene3D" id="1.10.10.10">
    <property type="entry name" value="Winged helix-like DNA-binding domain superfamily/Winged helix DNA-binding domain"/>
    <property type="match status" value="1"/>
</dbReference>
<dbReference type="Gene3D" id="2.60.120.10">
    <property type="entry name" value="Jelly Rolls"/>
    <property type="match status" value="1"/>
</dbReference>
<dbReference type="SMART" id="SM00100">
    <property type="entry name" value="cNMP"/>
    <property type="match status" value="1"/>
</dbReference>
<dbReference type="InterPro" id="IPR000595">
    <property type="entry name" value="cNMP-bd_dom"/>
</dbReference>
<dbReference type="InterPro" id="IPR050397">
    <property type="entry name" value="Env_Response_Regulators"/>
</dbReference>
<dbReference type="GO" id="GO:0005829">
    <property type="term" value="C:cytosol"/>
    <property type="evidence" value="ECO:0007669"/>
    <property type="project" value="TreeGrafter"/>
</dbReference>
<dbReference type="PROSITE" id="PS51063">
    <property type="entry name" value="HTH_CRP_2"/>
    <property type="match status" value="1"/>
</dbReference>
<dbReference type="InterPro" id="IPR036388">
    <property type="entry name" value="WH-like_DNA-bd_sf"/>
</dbReference>
<proteinExistence type="predicted"/>
<evidence type="ECO:0000313" key="5">
    <source>
        <dbReference type="EMBL" id="NEU74218.1"/>
    </source>
</evidence>
<dbReference type="InterPro" id="IPR014710">
    <property type="entry name" value="RmlC-like_jellyroll"/>
</dbReference>
<dbReference type="SUPFAM" id="SSF51206">
    <property type="entry name" value="cAMP-binding domain-like"/>
    <property type="match status" value="1"/>
</dbReference>
<accession>A0A846HBE8</accession>
<dbReference type="PANTHER" id="PTHR24567:SF74">
    <property type="entry name" value="HTH-TYPE TRANSCRIPTIONAL REGULATOR ARCR"/>
    <property type="match status" value="1"/>
</dbReference>
<feature type="domain" description="HTH crp-type" evidence="4">
    <location>
        <begin position="149"/>
        <end position="215"/>
    </location>
</feature>
<keyword evidence="1" id="KW-0805">Transcription regulation</keyword>
<organism evidence="5 6">
    <name type="scientific">Hassallia byssoidea VB512170</name>
    <dbReference type="NCBI Taxonomy" id="1304833"/>
    <lineage>
        <taxon>Bacteria</taxon>
        <taxon>Bacillati</taxon>
        <taxon>Cyanobacteriota</taxon>
        <taxon>Cyanophyceae</taxon>
        <taxon>Nostocales</taxon>
        <taxon>Tolypothrichaceae</taxon>
        <taxon>Hassallia</taxon>
    </lineage>
</organism>
<dbReference type="Pfam" id="PF13545">
    <property type="entry name" value="HTH_Crp_2"/>
    <property type="match status" value="1"/>
</dbReference>
<comment type="caution">
    <text evidence="5">The sequence shown here is derived from an EMBL/GenBank/DDBJ whole genome shotgun (WGS) entry which is preliminary data.</text>
</comment>
<name>A0A846HBE8_9CYAN</name>
<reference evidence="5 6" key="1">
    <citation type="journal article" date="2015" name="Genome Announc.">
        <title>Draft Genome Sequence of Cyanobacterium Hassallia byssoidea Strain VB512170, Isolated from Monuments in India.</title>
        <authorList>
            <person name="Singh D."/>
            <person name="Chandrababunaidu M.M."/>
            <person name="Panda A."/>
            <person name="Sen D."/>
            <person name="Bhattacharyya S."/>
            <person name="Adhikary S.P."/>
            <person name="Tripathy S."/>
        </authorList>
    </citation>
    <scope>NUCLEOTIDE SEQUENCE [LARGE SCALE GENOMIC DNA]</scope>
    <source>
        <strain evidence="5 6">VB512170</strain>
    </source>
</reference>
<dbReference type="Proteomes" id="UP000031549">
    <property type="component" value="Unassembled WGS sequence"/>
</dbReference>
<dbReference type="InterPro" id="IPR018490">
    <property type="entry name" value="cNMP-bd_dom_sf"/>
</dbReference>
<keyword evidence="6" id="KW-1185">Reference proteome</keyword>
<evidence type="ECO:0000256" key="2">
    <source>
        <dbReference type="ARBA" id="ARBA00023125"/>
    </source>
</evidence>
<dbReference type="EMBL" id="JTCM02000037">
    <property type="protein sequence ID" value="NEU74218.1"/>
    <property type="molecule type" value="Genomic_DNA"/>
</dbReference>
<dbReference type="GO" id="GO:0003677">
    <property type="term" value="F:DNA binding"/>
    <property type="evidence" value="ECO:0007669"/>
    <property type="project" value="UniProtKB-KW"/>
</dbReference>
<keyword evidence="2" id="KW-0238">DNA-binding</keyword>
<dbReference type="PANTHER" id="PTHR24567">
    <property type="entry name" value="CRP FAMILY TRANSCRIPTIONAL REGULATORY PROTEIN"/>
    <property type="match status" value="1"/>
</dbReference>
<evidence type="ECO:0000256" key="3">
    <source>
        <dbReference type="ARBA" id="ARBA00023163"/>
    </source>
</evidence>
<gene>
    <name evidence="5" type="ORF">PI95_017030</name>
</gene>
<protein>
    <submittedName>
        <fullName evidence="5">Crp/Fnr family transcriptional regulator</fullName>
    </submittedName>
</protein>
<keyword evidence="3" id="KW-0804">Transcription</keyword>
<dbReference type="InterPro" id="IPR036390">
    <property type="entry name" value="WH_DNA-bd_sf"/>
</dbReference>
<dbReference type="InterPro" id="IPR012318">
    <property type="entry name" value="HTH_CRP"/>
</dbReference>
<sequence>MYAHQQPLQNTQNRLLAGFPSEELTALHPHLEQVSLSHGQIIISPDEPIEFVYFPLNSLLSLVTLMEDGSTVESGCIGREGMAGVPILLDANTTPMQTLAQIPGQAVRIKAGIIKKAFDRSSALQKLFHRYIHTLIVVGSQSAACNRLHQIEARLSRWLLMSSDGVSSEELHLTHEFLGTMLGVRRSGVSETASKLQGSGLISYRRGHIQILDRKNLETAACECYGMVKAEYNRLFG</sequence>